<keyword evidence="2" id="KW-0378">Hydrolase</keyword>
<dbReference type="GO" id="GO:0019120">
    <property type="term" value="F:hydrolase activity, acting on acid halide bonds, in C-halide compounds"/>
    <property type="evidence" value="ECO:0007669"/>
    <property type="project" value="InterPro"/>
</dbReference>
<dbReference type="PANTHER" id="PTHR43316:SF3">
    <property type="entry name" value="HALOACID DEHALOGENASE, TYPE II (AFU_ORTHOLOGUE AFUA_2G07750)-RELATED"/>
    <property type="match status" value="1"/>
</dbReference>
<dbReference type="PANTHER" id="PTHR43316">
    <property type="entry name" value="HYDROLASE, HALOACID DELAHOGENASE-RELATED"/>
    <property type="match status" value="1"/>
</dbReference>
<dbReference type="InterPro" id="IPR023214">
    <property type="entry name" value="HAD_sf"/>
</dbReference>
<accession>A0A3A3YNP5</accession>
<protein>
    <submittedName>
        <fullName evidence="3">Haloacid dehalogenase type II</fullName>
    </submittedName>
</protein>
<keyword evidence="4" id="KW-1185">Reference proteome</keyword>
<evidence type="ECO:0000313" key="4">
    <source>
        <dbReference type="Proteomes" id="UP000265614"/>
    </source>
</evidence>
<dbReference type="SUPFAM" id="SSF56784">
    <property type="entry name" value="HAD-like"/>
    <property type="match status" value="1"/>
</dbReference>
<dbReference type="InterPro" id="IPR006439">
    <property type="entry name" value="HAD-SF_hydro_IA"/>
</dbReference>
<dbReference type="PRINTS" id="PR00413">
    <property type="entry name" value="HADHALOGNASE"/>
</dbReference>
<dbReference type="RefSeq" id="WP_119951913.1">
    <property type="nucleotide sequence ID" value="NZ_QZEZ01000012.1"/>
</dbReference>
<dbReference type="NCBIfam" id="TIGR01428">
    <property type="entry name" value="HAD_type_II"/>
    <property type="match status" value="1"/>
</dbReference>
<evidence type="ECO:0000256" key="1">
    <source>
        <dbReference type="ARBA" id="ARBA00008106"/>
    </source>
</evidence>
<dbReference type="EMBL" id="QZEZ01000012">
    <property type="protein sequence ID" value="RJK92778.1"/>
    <property type="molecule type" value="Genomic_DNA"/>
</dbReference>
<dbReference type="InterPro" id="IPR051540">
    <property type="entry name" value="S-2-haloacid_dehalogenase"/>
</dbReference>
<sequence length="224" mass="23327">MPLATRPRAVVLDVNETLSDLAPLGPAFEEEGAPAHLAPLWFASVLRDGFGLSLAGAPRPFVEVAAGALRPLLAAAGVEDLDGAGQRVLDALGTLPVRADVPEGLQALAAAGLRVVTLTNGAVATTDALLRRGAARPHVDLLLSVEDAGAWKPDRRAYEHAARATRLAPQDLLLVAVHPWDVDGAARAGLRTAWLDRAGTPYPSHATLPDLVARDLLDLAGQLA</sequence>
<dbReference type="InterPro" id="IPR036412">
    <property type="entry name" value="HAD-like_sf"/>
</dbReference>
<organism evidence="3 4">
    <name type="scientific">Vallicoccus soli</name>
    <dbReference type="NCBI Taxonomy" id="2339232"/>
    <lineage>
        <taxon>Bacteria</taxon>
        <taxon>Bacillati</taxon>
        <taxon>Actinomycetota</taxon>
        <taxon>Actinomycetes</taxon>
        <taxon>Motilibacterales</taxon>
        <taxon>Vallicoccaceae</taxon>
        <taxon>Vallicoccus</taxon>
    </lineage>
</organism>
<name>A0A3A3YNP5_9ACTN</name>
<dbReference type="NCBIfam" id="TIGR01493">
    <property type="entry name" value="HAD-SF-IA-v2"/>
    <property type="match status" value="1"/>
</dbReference>
<comment type="similarity">
    <text evidence="1">Belongs to the HAD-like hydrolase superfamily. S-2-haloalkanoic acid dehalogenase family.</text>
</comment>
<dbReference type="AlphaFoldDB" id="A0A3A3YNP5"/>
<reference evidence="3 4" key="1">
    <citation type="submission" date="2018-09" db="EMBL/GenBank/DDBJ databases">
        <title>YIM 75000 draft genome.</title>
        <authorList>
            <person name="Tang S."/>
            <person name="Feng Y."/>
        </authorList>
    </citation>
    <scope>NUCLEOTIDE SEQUENCE [LARGE SCALE GENOMIC DNA]</scope>
    <source>
        <strain evidence="3 4">YIM 75000</strain>
    </source>
</reference>
<dbReference type="Pfam" id="PF00702">
    <property type="entry name" value="Hydrolase"/>
    <property type="match status" value="1"/>
</dbReference>
<dbReference type="Gene3D" id="1.10.150.240">
    <property type="entry name" value="Putative phosphatase, domain 2"/>
    <property type="match status" value="1"/>
</dbReference>
<dbReference type="InterPro" id="IPR006328">
    <property type="entry name" value="2-HAD"/>
</dbReference>
<dbReference type="OrthoDB" id="3774052at2"/>
<dbReference type="Proteomes" id="UP000265614">
    <property type="component" value="Unassembled WGS sequence"/>
</dbReference>
<gene>
    <name evidence="3" type="ORF">D5H78_18135</name>
</gene>
<dbReference type="Gene3D" id="3.40.50.1000">
    <property type="entry name" value="HAD superfamily/HAD-like"/>
    <property type="match status" value="1"/>
</dbReference>
<proteinExistence type="inferred from homology"/>
<evidence type="ECO:0000256" key="2">
    <source>
        <dbReference type="ARBA" id="ARBA00022801"/>
    </source>
</evidence>
<comment type="caution">
    <text evidence="3">The sequence shown here is derived from an EMBL/GenBank/DDBJ whole genome shotgun (WGS) entry which is preliminary data.</text>
</comment>
<evidence type="ECO:0000313" key="3">
    <source>
        <dbReference type="EMBL" id="RJK92778.1"/>
    </source>
</evidence>
<dbReference type="InterPro" id="IPR023198">
    <property type="entry name" value="PGP-like_dom2"/>
</dbReference>